<evidence type="ECO:0000313" key="2">
    <source>
        <dbReference type="Proteomes" id="UP000196027"/>
    </source>
</evidence>
<dbReference type="EMBL" id="CP021425">
    <property type="protein sequence ID" value="ARU57243.1"/>
    <property type="molecule type" value="Genomic_DNA"/>
</dbReference>
<protein>
    <submittedName>
        <fullName evidence="1">Uncharacterized protein</fullName>
    </submittedName>
</protein>
<evidence type="ECO:0000313" key="1">
    <source>
        <dbReference type="EMBL" id="ARU57243.1"/>
    </source>
</evidence>
<dbReference type="KEGG" id="ome:OLMES_3202"/>
<sequence>MGRFVTCDDDYVWKYVFGEQNSELYKVPEELGVGEHHFVRFDEEKLINEDIREWIVVDPRTEEFEAEVLILSDVDLEYISKYIQENTKQPSNNKQEPDHFIAMFIGRTLSKKAG</sequence>
<keyword evidence="2" id="KW-1185">Reference proteome</keyword>
<proteinExistence type="predicted"/>
<reference evidence="1 2" key="1">
    <citation type="submission" date="2017-05" db="EMBL/GenBank/DDBJ databases">
        <title>Genomic insights into alkan degradation activity of Oleiphilus messinensis.</title>
        <authorList>
            <person name="Kozyavkin S.A."/>
            <person name="Slesarev A.I."/>
            <person name="Golyshin P.N."/>
            <person name="Korzhenkov A."/>
            <person name="Golyshina O.N."/>
            <person name="Toshchakov S.V."/>
        </authorList>
    </citation>
    <scope>NUCLEOTIDE SEQUENCE [LARGE SCALE GENOMIC DNA]</scope>
    <source>
        <strain evidence="1 2">ME102</strain>
    </source>
</reference>
<dbReference type="Proteomes" id="UP000196027">
    <property type="component" value="Chromosome"/>
</dbReference>
<dbReference type="OrthoDB" id="9865108at2"/>
<dbReference type="RefSeq" id="WP_087462159.1">
    <property type="nucleotide sequence ID" value="NZ_CP021425.1"/>
</dbReference>
<accession>A0A1Y0ICY5</accession>
<dbReference type="AlphaFoldDB" id="A0A1Y0ICY5"/>
<gene>
    <name evidence="1" type="ORF">OLMES_3202</name>
</gene>
<organism evidence="1 2">
    <name type="scientific">Oleiphilus messinensis</name>
    <dbReference type="NCBI Taxonomy" id="141451"/>
    <lineage>
        <taxon>Bacteria</taxon>
        <taxon>Pseudomonadati</taxon>
        <taxon>Pseudomonadota</taxon>
        <taxon>Gammaproteobacteria</taxon>
        <taxon>Oceanospirillales</taxon>
        <taxon>Oleiphilaceae</taxon>
        <taxon>Oleiphilus</taxon>
    </lineage>
</organism>
<name>A0A1Y0ICY5_9GAMM</name>